<dbReference type="OrthoDB" id="677051at2"/>
<evidence type="ECO:0000313" key="1">
    <source>
        <dbReference type="EMBL" id="EAY24919.1"/>
    </source>
</evidence>
<accession>A1ZXF1</accession>
<name>A1ZXF1_MICM2</name>
<gene>
    <name evidence="1" type="ORF">M23134_04958</name>
</gene>
<evidence type="ECO:0008006" key="3">
    <source>
        <dbReference type="Google" id="ProtNLM"/>
    </source>
</evidence>
<dbReference type="Pfam" id="PF11009">
    <property type="entry name" value="BrxC"/>
    <property type="match status" value="1"/>
</dbReference>
<dbReference type="InterPro" id="IPR022551">
    <property type="entry name" value="BrxC"/>
</dbReference>
<dbReference type="AlphaFoldDB" id="A1ZXF1"/>
<evidence type="ECO:0000313" key="2">
    <source>
        <dbReference type="Proteomes" id="UP000004095"/>
    </source>
</evidence>
<dbReference type="RefSeq" id="WP_002703822.1">
    <property type="nucleotide sequence ID" value="NZ_AAWS01000058.1"/>
</dbReference>
<proteinExistence type="predicted"/>
<organism evidence="1 2">
    <name type="scientific">Microscilla marina ATCC 23134</name>
    <dbReference type="NCBI Taxonomy" id="313606"/>
    <lineage>
        <taxon>Bacteria</taxon>
        <taxon>Pseudomonadati</taxon>
        <taxon>Bacteroidota</taxon>
        <taxon>Cytophagia</taxon>
        <taxon>Cytophagales</taxon>
        <taxon>Microscillaceae</taxon>
        <taxon>Microscilla</taxon>
    </lineage>
</organism>
<protein>
    <recommendedName>
        <fullName evidence="3">General stress protein</fullName>
    </recommendedName>
</protein>
<comment type="caution">
    <text evidence="1">The sequence shown here is derived from an EMBL/GenBank/DDBJ whole genome shotgun (WGS) entry which is preliminary data.</text>
</comment>
<dbReference type="eggNOG" id="COG3118">
    <property type="taxonomic scope" value="Bacteria"/>
</dbReference>
<reference evidence="1 2" key="1">
    <citation type="submission" date="2007-01" db="EMBL/GenBank/DDBJ databases">
        <authorList>
            <person name="Haygood M."/>
            <person name="Podell S."/>
            <person name="Anderson C."/>
            <person name="Hopkinson B."/>
            <person name="Roe K."/>
            <person name="Barbeau K."/>
            <person name="Gaasterland T."/>
            <person name="Ferriera S."/>
            <person name="Johnson J."/>
            <person name="Kravitz S."/>
            <person name="Beeson K."/>
            <person name="Sutton G."/>
            <person name="Rogers Y.-H."/>
            <person name="Friedman R."/>
            <person name="Frazier M."/>
            <person name="Venter J.C."/>
        </authorList>
    </citation>
    <scope>NUCLEOTIDE SEQUENCE [LARGE SCALE GENOMIC DNA]</scope>
    <source>
        <strain evidence="1 2">ATCC 23134</strain>
    </source>
</reference>
<dbReference type="EMBL" id="AAWS01000058">
    <property type="protein sequence ID" value="EAY24919.1"/>
    <property type="molecule type" value="Genomic_DNA"/>
</dbReference>
<keyword evidence="2" id="KW-1185">Reference proteome</keyword>
<dbReference type="Proteomes" id="UP000004095">
    <property type="component" value="Unassembled WGS sequence"/>
</dbReference>
<sequence length="131" mass="14865">MFNLFKKDKKKTSKATGVNWSVLTDEATIEKIKEASRQGRVLIFKHSTHCGISANVLYDLESAWVTDEMEGLTPYYLDLIRYRGVSNQVAQTFGVMHQSPQVLVIENGKCIYHTSHRAINYGDLKQLAQAE</sequence>
<dbReference type="NCBIfam" id="TIGR04019">
    <property type="entry name" value="B_thiol_YtxJ"/>
    <property type="match status" value="1"/>
</dbReference>
<dbReference type="Gene3D" id="3.40.30.10">
    <property type="entry name" value="Glutaredoxin"/>
    <property type="match status" value="1"/>
</dbReference>